<protein>
    <submittedName>
        <fullName evidence="2">Uncharacterized protein</fullName>
    </submittedName>
</protein>
<organism evidence="2 3">
    <name type="scientific">Amphilophus citrinellus</name>
    <name type="common">Midas cichlid</name>
    <name type="synonym">Cichlasoma citrinellum</name>
    <dbReference type="NCBI Taxonomy" id="61819"/>
    <lineage>
        <taxon>Eukaryota</taxon>
        <taxon>Metazoa</taxon>
        <taxon>Chordata</taxon>
        <taxon>Craniata</taxon>
        <taxon>Vertebrata</taxon>
        <taxon>Euteleostomi</taxon>
        <taxon>Actinopterygii</taxon>
        <taxon>Neopterygii</taxon>
        <taxon>Teleostei</taxon>
        <taxon>Neoteleostei</taxon>
        <taxon>Acanthomorphata</taxon>
        <taxon>Ovalentaria</taxon>
        <taxon>Cichlomorphae</taxon>
        <taxon>Cichliformes</taxon>
        <taxon>Cichlidae</taxon>
        <taxon>New World cichlids</taxon>
        <taxon>Cichlasomatinae</taxon>
        <taxon>Heroini</taxon>
        <taxon>Amphilophus</taxon>
    </lineage>
</organism>
<feature type="region of interest" description="Disordered" evidence="1">
    <location>
        <begin position="33"/>
        <end position="57"/>
    </location>
</feature>
<dbReference type="Gene3D" id="3.30.420.10">
    <property type="entry name" value="Ribonuclease H-like superfamily/Ribonuclease H"/>
    <property type="match status" value="1"/>
</dbReference>
<dbReference type="AlphaFoldDB" id="A0A3Q0S4N0"/>
<dbReference type="PANTHER" id="PTHR46060:SF1">
    <property type="entry name" value="MARINER MOS1 TRANSPOSASE-LIKE PROTEIN"/>
    <property type="match status" value="1"/>
</dbReference>
<dbReference type="InterPro" id="IPR036397">
    <property type="entry name" value="RNaseH_sf"/>
</dbReference>
<evidence type="ECO:0000256" key="1">
    <source>
        <dbReference type="SAM" id="MobiDB-lite"/>
    </source>
</evidence>
<proteinExistence type="predicted"/>
<feature type="compositionally biased region" description="Basic and acidic residues" evidence="1">
    <location>
        <begin position="33"/>
        <end position="44"/>
    </location>
</feature>
<sequence>TPDRQTYEEPHAIERDDAPALLAVQNWAAEFRRGRESLKDDPRSGRSATATTQENIDRNHHMMMNDRQLTVNQIANPVGISCEQVSAQWVAQFLMPDQKHTRLVTLQVNLALFETNPAGFLERFLTQDECWVHHFEPDTKQQSMRWKHPSSPPPKKAKVVLSAGKVMVSIFWDAKCIMFIDYLQKGHTVSGEYYANLLRQLRKVLFHQDNAPAHKSVLAMDAVCDCGFELVDHPPYSPDLAPSDYFLHPNMKKHLAGKQYRTNDEVISSSYTTGIQALGDFSDKNKGNVFNKKATA</sequence>
<evidence type="ECO:0000313" key="2">
    <source>
        <dbReference type="Ensembl" id="ENSACIP00000017782.1"/>
    </source>
</evidence>
<dbReference type="GeneTree" id="ENSGT00940000164451"/>
<dbReference type="Ensembl" id="ENSACIT00000018264.1">
    <property type="protein sequence ID" value="ENSACIP00000017782.1"/>
    <property type="gene ID" value="ENSACIG00000013861.1"/>
</dbReference>
<reference evidence="2" key="2">
    <citation type="submission" date="2025-09" db="UniProtKB">
        <authorList>
            <consortium name="Ensembl"/>
        </authorList>
    </citation>
    <scope>IDENTIFICATION</scope>
</reference>
<dbReference type="InterPro" id="IPR052709">
    <property type="entry name" value="Transposase-MT_Hybrid"/>
</dbReference>
<dbReference type="Pfam" id="PF01359">
    <property type="entry name" value="Transposase_1"/>
    <property type="match status" value="1"/>
</dbReference>
<accession>A0A3Q0S4N0</accession>
<evidence type="ECO:0000313" key="3">
    <source>
        <dbReference type="Proteomes" id="UP000261340"/>
    </source>
</evidence>
<dbReference type="InterPro" id="IPR001888">
    <property type="entry name" value="Transposase_1"/>
</dbReference>
<dbReference type="GO" id="GO:0003676">
    <property type="term" value="F:nucleic acid binding"/>
    <property type="evidence" value="ECO:0007669"/>
    <property type="project" value="InterPro"/>
</dbReference>
<name>A0A3Q0S4N0_AMPCI</name>
<dbReference type="OMA" id="SIFWESK"/>
<reference evidence="2" key="1">
    <citation type="submission" date="2025-08" db="UniProtKB">
        <authorList>
            <consortium name="Ensembl"/>
        </authorList>
    </citation>
    <scope>IDENTIFICATION</scope>
</reference>
<dbReference type="PANTHER" id="PTHR46060">
    <property type="entry name" value="MARINER MOS1 TRANSPOSASE-LIKE PROTEIN"/>
    <property type="match status" value="1"/>
</dbReference>
<dbReference type="STRING" id="61819.ENSACIP00000017782"/>
<keyword evidence="3" id="KW-1185">Reference proteome</keyword>
<dbReference type="Proteomes" id="UP000261340">
    <property type="component" value="Unplaced"/>
</dbReference>